<evidence type="ECO:0000313" key="3">
    <source>
        <dbReference type="EMBL" id="MBR7799254.1"/>
    </source>
</evidence>
<feature type="chain" id="PRO_5036818162" evidence="1">
    <location>
        <begin position="29"/>
        <end position="250"/>
    </location>
</feature>
<comment type="caution">
    <text evidence="3">The sequence shown here is derived from an EMBL/GenBank/DDBJ whole genome shotgun (WGS) entry which is preliminary data.</text>
</comment>
<dbReference type="Gene3D" id="3.40.190.10">
    <property type="entry name" value="Periplasmic binding protein-like II"/>
    <property type="match status" value="2"/>
</dbReference>
<proteinExistence type="predicted"/>
<name>A0A941DXI5_9BURK</name>
<reference evidence="3" key="1">
    <citation type="submission" date="2021-04" db="EMBL/GenBank/DDBJ databases">
        <title>novel species isolated from subtropical streams in China.</title>
        <authorList>
            <person name="Lu H."/>
        </authorList>
    </citation>
    <scope>NUCLEOTIDE SEQUENCE</scope>
    <source>
        <strain evidence="3">FT137W</strain>
    </source>
</reference>
<accession>A0A941DXI5</accession>
<sequence>MRKTKYLSQQLSRAALLLLSAISGAGTAQTKHTTIQVTTEYLFPLNIVDKEGEAIYGQSADKVHELFKRSRLPYQMNMMSWNRAFELARKNPDTCVFSTARIKERESWFQWVGPIASGHWAVFGSPEKLGKVTRLEDIQHATIGTEIGNVSVPYLSERGFHMITSSESETTFKNVAVGRIDYATAGDIHGKKIIAEHHLEDKVIWLFNYQTSDYYLACNPKMNSNTIALLNAKLREMKQDGSYKNIDAKY</sequence>
<dbReference type="RefSeq" id="WP_212674351.1">
    <property type="nucleotide sequence ID" value="NZ_JAGSPJ010000001.1"/>
</dbReference>
<dbReference type="PANTHER" id="PTHR38834">
    <property type="entry name" value="PERIPLASMIC SUBSTRATE BINDING PROTEIN FAMILY 3"/>
    <property type="match status" value="1"/>
</dbReference>
<dbReference type="Pfam" id="PF00497">
    <property type="entry name" value="SBP_bac_3"/>
    <property type="match status" value="1"/>
</dbReference>
<evidence type="ECO:0000313" key="4">
    <source>
        <dbReference type="Proteomes" id="UP000678545"/>
    </source>
</evidence>
<dbReference type="EMBL" id="JAGSPJ010000001">
    <property type="protein sequence ID" value="MBR7799254.1"/>
    <property type="molecule type" value="Genomic_DNA"/>
</dbReference>
<dbReference type="AlphaFoldDB" id="A0A941DXI5"/>
<feature type="domain" description="Solute-binding protein family 3/N-terminal" evidence="2">
    <location>
        <begin position="40"/>
        <end position="250"/>
    </location>
</feature>
<dbReference type="PANTHER" id="PTHR38834:SF3">
    <property type="entry name" value="SOLUTE-BINDING PROTEIN FAMILY 3_N-TERMINAL DOMAIN-CONTAINING PROTEIN"/>
    <property type="match status" value="1"/>
</dbReference>
<gene>
    <name evidence="3" type="ORF">KDM90_04510</name>
</gene>
<keyword evidence="4" id="KW-1185">Reference proteome</keyword>
<organism evidence="3 4">
    <name type="scientific">Undibacterium fentianense</name>
    <dbReference type="NCBI Taxonomy" id="2828728"/>
    <lineage>
        <taxon>Bacteria</taxon>
        <taxon>Pseudomonadati</taxon>
        <taxon>Pseudomonadota</taxon>
        <taxon>Betaproteobacteria</taxon>
        <taxon>Burkholderiales</taxon>
        <taxon>Oxalobacteraceae</taxon>
        <taxon>Undibacterium</taxon>
    </lineage>
</organism>
<evidence type="ECO:0000256" key="1">
    <source>
        <dbReference type="SAM" id="SignalP"/>
    </source>
</evidence>
<protein>
    <submittedName>
        <fullName evidence="3">Transporter substrate-binding domain-containing protein</fullName>
    </submittedName>
</protein>
<dbReference type="InterPro" id="IPR001638">
    <property type="entry name" value="Solute-binding_3/MltF_N"/>
</dbReference>
<feature type="signal peptide" evidence="1">
    <location>
        <begin position="1"/>
        <end position="28"/>
    </location>
</feature>
<dbReference type="Proteomes" id="UP000678545">
    <property type="component" value="Unassembled WGS sequence"/>
</dbReference>
<evidence type="ECO:0000259" key="2">
    <source>
        <dbReference type="Pfam" id="PF00497"/>
    </source>
</evidence>
<dbReference type="SUPFAM" id="SSF53850">
    <property type="entry name" value="Periplasmic binding protein-like II"/>
    <property type="match status" value="1"/>
</dbReference>
<keyword evidence="1" id="KW-0732">Signal</keyword>